<dbReference type="Gene3D" id="2.40.420.20">
    <property type="match status" value="1"/>
</dbReference>
<feature type="domain" description="CusB-like beta-barrel" evidence="3">
    <location>
        <begin position="200"/>
        <end position="271"/>
    </location>
</feature>
<dbReference type="Pfam" id="PF25989">
    <property type="entry name" value="YknX_C"/>
    <property type="match status" value="1"/>
</dbReference>
<dbReference type="PANTHER" id="PTHR30469:SF16">
    <property type="entry name" value="HAE1 FAMILY EFFLUX PUMP MFP COMPONENT"/>
    <property type="match status" value="1"/>
</dbReference>
<dbReference type="NCBIfam" id="TIGR01730">
    <property type="entry name" value="RND_mfp"/>
    <property type="match status" value="1"/>
</dbReference>
<comment type="similarity">
    <text evidence="1">Belongs to the membrane fusion protein (MFP) (TC 8.A.1) family.</text>
</comment>
<feature type="domain" description="YknX-like C-terminal permuted SH3-like" evidence="5">
    <location>
        <begin position="280"/>
        <end position="346"/>
    </location>
</feature>
<dbReference type="Gene3D" id="2.40.30.170">
    <property type="match status" value="1"/>
</dbReference>
<dbReference type="GO" id="GO:0015562">
    <property type="term" value="F:efflux transmembrane transporter activity"/>
    <property type="evidence" value="ECO:0007669"/>
    <property type="project" value="TreeGrafter"/>
</dbReference>
<reference evidence="6 8" key="1">
    <citation type="submission" date="2015-12" db="EMBL/GenBank/DDBJ databases">
        <title>Intraspecies pangenome expansion in the marine bacterium Alteromonas.</title>
        <authorList>
            <person name="Lopez-Perez M."/>
            <person name="Rodriguez-Valera F."/>
        </authorList>
    </citation>
    <scope>NUCLEOTIDE SEQUENCE [LARGE SCALE GENOMIC DNA]</scope>
    <source>
        <strain evidence="6 8">LMG 21861</strain>
    </source>
</reference>
<evidence type="ECO:0000313" key="7">
    <source>
        <dbReference type="EMBL" id="MDO6576470.1"/>
    </source>
</evidence>
<evidence type="ECO:0000313" key="8">
    <source>
        <dbReference type="Proteomes" id="UP000056750"/>
    </source>
</evidence>
<dbReference type="InterPro" id="IPR006143">
    <property type="entry name" value="RND_pump_MFP"/>
</dbReference>
<reference evidence="7" key="2">
    <citation type="submission" date="2023-07" db="EMBL/GenBank/DDBJ databases">
        <title>Genome content predicts the carbon catabolic preferences of heterotrophic bacteria.</title>
        <authorList>
            <person name="Gralka M."/>
        </authorList>
    </citation>
    <scope>NUCLEOTIDE SEQUENCE</scope>
    <source>
        <strain evidence="7">F2M12</strain>
    </source>
</reference>
<keyword evidence="8" id="KW-1185">Reference proteome</keyword>
<gene>
    <name evidence="6" type="ORF">AVL57_04655</name>
    <name evidence="7" type="ORF">Q4527_03670</name>
</gene>
<dbReference type="SUPFAM" id="SSF111369">
    <property type="entry name" value="HlyD-like secretion proteins"/>
    <property type="match status" value="1"/>
</dbReference>
<evidence type="ECO:0000259" key="4">
    <source>
        <dbReference type="Pfam" id="PF25973"/>
    </source>
</evidence>
<feature type="domain" description="CzcB-like barrel-sandwich hybrid" evidence="4">
    <location>
        <begin position="68"/>
        <end position="192"/>
    </location>
</feature>
<dbReference type="Gene3D" id="1.10.287.470">
    <property type="entry name" value="Helix hairpin bin"/>
    <property type="match status" value="1"/>
</dbReference>
<dbReference type="GO" id="GO:1990281">
    <property type="term" value="C:efflux pump complex"/>
    <property type="evidence" value="ECO:0007669"/>
    <property type="project" value="TreeGrafter"/>
</dbReference>
<dbReference type="Proteomes" id="UP000056750">
    <property type="component" value="Chromosome"/>
</dbReference>
<evidence type="ECO:0000259" key="5">
    <source>
        <dbReference type="Pfam" id="PF25989"/>
    </source>
</evidence>
<evidence type="ECO:0000313" key="6">
    <source>
        <dbReference type="EMBL" id="AMJ73327.1"/>
    </source>
</evidence>
<evidence type="ECO:0000256" key="1">
    <source>
        <dbReference type="ARBA" id="ARBA00009477"/>
    </source>
</evidence>
<dbReference type="Pfam" id="PF25973">
    <property type="entry name" value="BSH_CzcB"/>
    <property type="match status" value="1"/>
</dbReference>
<dbReference type="InterPro" id="IPR058792">
    <property type="entry name" value="Beta-barrel_RND_2"/>
</dbReference>
<organism evidence="7 9">
    <name type="scientific">Alteromonas stellipolaris</name>
    <dbReference type="NCBI Taxonomy" id="233316"/>
    <lineage>
        <taxon>Bacteria</taxon>
        <taxon>Pseudomonadati</taxon>
        <taxon>Pseudomonadota</taxon>
        <taxon>Gammaproteobacteria</taxon>
        <taxon>Alteromonadales</taxon>
        <taxon>Alteromonadaceae</taxon>
        <taxon>Alteromonas/Salinimonas group</taxon>
        <taxon>Alteromonas</taxon>
    </lineage>
</organism>
<dbReference type="InterPro" id="IPR058647">
    <property type="entry name" value="BSH_CzcB-like"/>
</dbReference>
<sequence length="353" mass="38124">MSSRKLLSPLLIGALLLAAVVVYLNLPAEEEVKKGGPLATTVKTILVEQGAMAITIEALGTARANESIAVTAQVTETVRSVNFEDGDSVKAGQVLIQLNNNEELARVAELRANIDEAKRQYTRIFNLRESSAASEQLLDEQQARVKGLEAQLDIAEAQVDDLQIRAPFSGVLGARQVSIGSLVQPAGVITTLDDISVVKVDFSIAENQLASVAKGQKVSATSVAYPGETFSGEITHIDTRLDPISRAISVRAIIDNKDQRLRPGMLLTIVVEKRVLDTLILPEKALVPVQDIQYVYVVEDNVAHQREVVIGERRPGIVQIVSGLKAGDEVITEGTLRVRDQSAVNVLNRNNEG</sequence>
<dbReference type="FunFam" id="2.40.30.170:FF:000010">
    <property type="entry name" value="Efflux RND transporter periplasmic adaptor subunit"/>
    <property type="match status" value="1"/>
</dbReference>
<accession>A0AAW7YYD7</accession>
<dbReference type="Gene3D" id="2.40.50.100">
    <property type="match status" value="1"/>
</dbReference>
<evidence type="ECO:0000259" key="3">
    <source>
        <dbReference type="Pfam" id="PF25954"/>
    </source>
</evidence>
<keyword evidence="2" id="KW-0175">Coiled coil</keyword>
<evidence type="ECO:0000313" key="9">
    <source>
        <dbReference type="Proteomes" id="UP001170717"/>
    </source>
</evidence>
<dbReference type="AlphaFoldDB" id="A0AAW7YYD7"/>
<dbReference type="EMBL" id="CP013926">
    <property type="protein sequence ID" value="AMJ73327.1"/>
    <property type="molecule type" value="Genomic_DNA"/>
</dbReference>
<protein>
    <submittedName>
        <fullName evidence="7">Efflux RND transporter periplasmic adaptor subunit</fullName>
    </submittedName>
    <submittedName>
        <fullName evidence="6">Efflux transporter periplasmic adaptor subunit</fullName>
    </submittedName>
</protein>
<name>A0AAW7YYD7_9ALTE</name>
<dbReference type="PANTHER" id="PTHR30469">
    <property type="entry name" value="MULTIDRUG RESISTANCE PROTEIN MDTA"/>
    <property type="match status" value="1"/>
</dbReference>
<dbReference type="RefSeq" id="WP_057793886.1">
    <property type="nucleotide sequence ID" value="NZ_CP013926.1"/>
</dbReference>
<dbReference type="Pfam" id="PF25954">
    <property type="entry name" value="Beta-barrel_RND_2"/>
    <property type="match status" value="1"/>
</dbReference>
<dbReference type="KEGG" id="asq:AVL57_04655"/>
<evidence type="ECO:0000256" key="2">
    <source>
        <dbReference type="SAM" id="Coils"/>
    </source>
</evidence>
<dbReference type="EMBL" id="JAUOQI010000002">
    <property type="protein sequence ID" value="MDO6576470.1"/>
    <property type="molecule type" value="Genomic_DNA"/>
</dbReference>
<proteinExistence type="inferred from homology"/>
<dbReference type="InterPro" id="IPR058637">
    <property type="entry name" value="YknX-like_C"/>
</dbReference>
<feature type="coiled-coil region" evidence="2">
    <location>
        <begin position="100"/>
        <end position="165"/>
    </location>
</feature>
<dbReference type="Proteomes" id="UP001170717">
    <property type="component" value="Unassembled WGS sequence"/>
</dbReference>